<feature type="chain" id="PRO_5012157931" description="DUF4252 domain-containing protein" evidence="1">
    <location>
        <begin position="18"/>
        <end position="171"/>
    </location>
</feature>
<dbReference type="Proteomes" id="UP000223913">
    <property type="component" value="Unassembled WGS sequence"/>
</dbReference>
<dbReference type="InterPro" id="IPR025348">
    <property type="entry name" value="DUF4252"/>
</dbReference>
<comment type="caution">
    <text evidence="2">The sequence shown here is derived from an EMBL/GenBank/DDBJ whole genome shotgun (WGS) entry which is preliminary data.</text>
</comment>
<keyword evidence="3" id="KW-1185">Reference proteome</keyword>
<organism evidence="2 3">
    <name type="scientific">Flavilitoribacter nigricans (strain ATCC 23147 / DSM 23189 / NBRC 102662 / NCIMB 1420 / SS-2)</name>
    <name type="common">Lewinella nigricans</name>
    <dbReference type="NCBI Taxonomy" id="1122177"/>
    <lineage>
        <taxon>Bacteria</taxon>
        <taxon>Pseudomonadati</taxon>
        <taxon>Bacteroidota</taxon>
        <taxon>Saprospiria</taxon>
        <taxon>Saprospirales</taxon>
        <taxon>Lewinellaceae</taxon>
        <taxon>Flavilitoribacter</taxon>
    </lineage>
</organism>
<dbReference type="EMBL" id="PDUD01000025">
    <property type="protein sequence ID" value="PHN04463.1"/>
    <property type="molecule type" value="Genomic_DNA"/>
</dbReference>
<dbReference type="AlphaFoldDB" id="A0A2D0N9K3"/>
<gene>
    <name evidence="2" type="ORF">CRP01_20865</name>
</gene>
<dbReference type="Pfam" id="PF14060">
    <property type="entry name" value="DUF4252"/>
    <property type="match status" value="1"/>
</dbReference>
<evidence type="ECO:0008006" key="4">
    <source>
        <dbReference type="Google" id="ProtNLM"/>
    </source>
</evidence>
<reference evidence="2 3" key="1">
    <citation type="submission" date="2017-10" db="EMBL/GenBank/DDBJ databases">
        <title>The draft genome sequence of Lewinella nigricans NBRC 102662.</title>
        <authorList>
            <person name="Wang K."/>
        </authorList>
    </citation>
    <scope>NUCLEOTIDE SEQUENCE [LARGE SCALE GENOMIC DNA]</scope>
    <source>
        <strain evidence="2 3">NBRC 102662</strain>
    </source>
</reference>
<dbReference type="OrthoDB" id="705638at2"/>
<accession>A0A2D0N9K3</accession>
<evidence type="ECO:0000256" key="1">
    <source>
        <dbReference type="SAM" id="SignalP"/>
    </source>
</evidence>
<sequence length="171" mass="19725">MRNILLYALLALLPAMASGQSKYITQFYNHYKAQEEVTNLNLRGFVLSLASTFTDDKDAKKILRKVSHLRLLMMEDENLVSPQQYTSLIRGIKSDHFEELMMLREENQRIEFFLREEGETITDVLMLLHGDGEFLMLSLEGALKFSDLNNLKLDIDGGEHFSKIPDRKPKA</sequence>
<evidence type="ECO:0000313" key="2">
    <source>
        <dbReference type="EMBL" id="PHN04463.1"/>
    </source>
</evidence>
<protein>
    <recommendedName>
        <fullName evidence="4">DUF4252 domain-containing protein</fullName>
    </recommendedName>
</protein>
<evidence type="ECO:0000313" key="3">
    <source>
        <dbReference type="Proteomes" id="UP000223913"/>
    </source>
</evidence>
<keyword evidence="1" id="KW-0732">Signal</keyword>
<dbReference type="RefSeq" id="WP_099152036.1">
    <property type="nucleotide sequence ID" value="NZ_PDUD01000025.1"/>
</dbReference>
<proteinExistence type="predicted"/>
<feature type="signal peptide" evidence="1">
    <location>
        <begin position="1"/>
        <end position="17"/>
    </location>
</feature>
<name>A0A2D0N9K3_FLAN2</name>